<feature type="transmembrane region" description="Helical" evidence="8">
    <location>
        <begin position="201"/>
        <end position="220"/>
    </location>
</feature>
<dbReference type="InterPro" id="IPR011990">
    <property type="entry name" value="TPR-like_helical_dom_sf"/>
</dbReference>
<comment type="caution">
    <text evidence="10">The sequence shown here is derived from an EMBL/GenBank/DDBJ whole genome shotgun (WGS) entry which is preliminary data.</text>
</comment>
<name>U7QGN8_9CYAN</name>
<evidence type="ECO:0000256" key="7">
    <source>
        <dbReference type="ARBA" id="ARBA00023136"/>
    </source>
</evidence>
<sequence length="812" mass="92048">MLIWLFAGISDRLWFALDRSVPAWDQADYLTNSLNYWRALQHPQWFSSGWWEQVWMLSPKVPPLTYLLTVPFYNLFGTGTAQGTLVHLLFSGILLASVYGIAIQLFNRQIALWACIISALLPGLYVYRLQYLTDYPTTVMVALSFCCLTQWKYSQKKWVWAIAFGVSFGLAMFVKQTALFFLFFPLVWVSVDSLKHKRWQSLIQLTVALLLSGLILIPWVTTNWLLMLTSGKRATLDSAIAEGDPALNTLDAWTYYWNLLPYHISWLWLIVPTVGFLLYLFYPKFFSKPINFSALRWLAIFWIGGYLLCSLNINKDFRYSLPLLPISAIFLAYGLTLWPQRWGKTVRGLTLSLAIVLMLLNLWPIGGVWGRRMAAFLSPGGDRIAHLGLQWPHERVIDEIIQTEPYLQSTLGVLPSTPDINQHNLNYYGALRDEQVYGRQVGTRLEHVGQDSLSLSWFVTKTGQQGMVERIGEAQVAIVREIEQGRQFQLHKRWLLPDNTVLNLYHRQTPYVEVSPQPNASEKVQLSQVIVSPKVPPNATIPIIYVWSGSWEQLHSGLVLLTWKLQTPSMTKGSSEWLHDHAIAMGTLHPGSLENNQQKTGFQVLERMGMLPPENILPGTYRLEATYLNRESGETYAIAVPSVTVEIDPQAAKLPAPELDLVSQLRQLALNLPQGIPGLEPVFDQVGRINQYDPIQDYTVVAEKTLSYRLQTAPDNLDYTYALALATVLQQDAPTAIAALEHVTQLDPQNPNAYAYLAFIHLYALHPQAAEKAIQTAIKLNPDQSEFQALRGIAALMQGNLIQAWQDLQALR</sequence>
<dbReference type="PATRIC" id="fig|1348334.3.peg.2824"/>
<evidence type="ECO:0000259" key="9">
    <source>
        <dbReference type="Pfam" id="PF02366"/>
    </source>
</evidence>
<feature type="transmembrane region" description="Helical" evidence="8">
    <location>
        <begin position="319"/>
        <end position="338"/>
    </location>
</feature>
<reference evidence="10 11" key="1">
    <citation type="journal article" date="2013" name="Front. Microbiol.">
        <title>Comparative genomic analyses of the cyanobacterium, Lyngbya aestuarii BL J, a powerful hydrogen producer.</title>
        <authorList>
            <person name="Kothari A."/>
            <person name="Vaughn M."/>
            <person name="Garcia-Pichel F."/>
        </authorList>
    </citation>
    <scope>NUCLEOTIDE SEQUENCE [LARGE SCALE GENOMIC DNA]</scope>
    <source>
        <strain evidence="10 11">BL J</strain>
    </source>
</reference>
<keyword evidence="5 8" id="KW-0812">Transmembrane</keyword>
<dbReference type="GO" id="GO:0005886">
    <property type="term" value="C:plasma membrane"/>
    <property type="evidence" value="ECO:0007669"/>
    <property type="project" value="UniProtKB-SubCell"/>
</dbReference>
<feature type="transmembrane region" description="Helical" evidence="8">
    <location>
        <begin position="85"/>
        <end position="103"/>
    </location>
</feature>
<evidence type="ECO:0000256" key="1">
    <source>
        <dbReference type="ARBA" id="ARBA00004651"/>
    </source>
</evidence>
<feature type="transmembrane region" description="Helical" evidence="8">
    <location>
        <begin position="263"/>
        <end position="282"/>
    </location>
</feature>
<dbReference type="InterPro" id="IPR003342">
    <property type="entry name" value="ArnT-like_N"/>
</dbReference>
<accession>U7QGN8</accession>
<evidence type="ECO:0000256" key="2">
    <source>
        <dbReference type="ARBA" id="ARBA00022475"/>
    </source>
</evidence>
<evidence type="ECO:0000256" key="3">
    <source>
        <dbReference type="ARBA" id="ARBA00022676"/>
    </source>
</evidence>
<proteinExistence type="predicted"/>
<gene>
    <name evidence="10" type="ORF">M595_2919</name>
</gene>
<dbReference type="Pfam" id="PF02366">
    <property type="entry name" value="PMT"/>
    <property type="match status" value="1"/>
</dbReference>
<feature type="transmembrane region" description="Helical" evidence="8">
    <location>
        <begin position="350"/>
        <end position="369"/>
    </location>
</feature>
<feature type="transmembrane region" description="Helical" evidence="8">
    <location>
        <begin position="294"/>
        <end position="313"/>
    </location>
</feature>
<organism evidence="10 11">
    <name type="scientific">Lyngbya aestuarii BL J</name>
    <dbReference type="NCBI Taxonomy" id="1348334"/>
    <lineage>
        <taxon>Bacteria</taxon>
        <taxon>Bacillati</taxon>
        <taxon>Cyanobacteriota</taxon>
        <taxon>Cyanophyceae</taxon>
        <taxon>Oscillatoriophycideae</taxon>
        <taxon>Oscillatoriales</taxon>
        <taxon>Microcoleaceae</taxon>
        <taxon>Lyngbya</taxon>
    </lineage>
</organism>
<feature type="domain" description="ArnT-like N-terminal" evidence="9">
    <location>
        <begin position="40"/>
        <end position="221"/>
    </location>
</feature>
<evidence type="ECO:0000313" key="11">
    <source>
        <dbReference type="Proteomes" id="UP000017127"/>
    </source>
</evidence>
<dbReference type="Gene3D" id="1.25.40.10">
    <property type="entry name" value="Tetratricopeptide repeat domain"/>
    <property type="match status" value="1"/>
</dbReference>
<dbReference type="GO" id="GO:0006493">
    <property type="term" value="P:protein O-linked glycosylation"/>
    <property type="evidence" value="ECO:0007669"/>
    <property type="project" value="InterPro"/>
</dbReference>
<keyword evidence="11" id="KW-1185">Reference proteome</keyword>
<evidence type="ECO:0000256" key="8">
    <source>
        <dbReference type="SAM" id="Phobius"/>
    </source>
</evidence>
<feature type="transmembrane region" description="Helical" evidence="8">
    <location>
        <begin position="158"/>
        <end position="189"/>
    </location>
</feature>
<dbReference type="PANTHER" id="PTHR33908:SF11">
    <property type="entry name" value="MEMBRANE PROTEIN"/>
    <property type="match status" value="1"/>
</dbReference>
<dbReference type="EMBL" id="AUZM01000025">
    <property type="protein sequence ID" value="ERT07139.1"/>
    <property type="molecule type" value="Genomic_DNA"/>
</dbReference>
<dbReference type="PANTHER" id="PTHR33908">
    <property type="entry name" value="MANNOSYLTRANSFERASE YKCB-RELATED"/>
    <property type="match status" value="1"/>
</dbReference>
<dbReference type="SUPFAM" id="SSF48452">
    <property type="entry name" value="TPR-like"/>
    <property type="match status" value="1"/>
</dbReference>
<dbReference type="InterPro" id="IPR050297">
    <property type="entry name" value="LipidA_mod_glycosyltrf_83"/>
</dbReference>
<dbReference type="GO" id="GO:0009103">
    <property type="term" value="P:lipopolysaccharide biosynthetic process"/>
    <property type="evidence" value="ECO:0007669"/>
    <property type="project" value="UniProtKB-ARBA"/>
</dbReference>
<evidence type="ECO:0000313" key="10">
    <source>
        <dbReference type="EMBL" id="ERT07139.1"/>
    </source>
</evidence>
<protein>
    <submittedName>
        <fullName evidence="10">Dolichyl-phosphate-mannose-mannosyltransferase family protein</fullName>
    </submittedName>
</protein>
<keyword evidence="6 8" id="KW-1133">Transmembrane helix</keyword>
<keyword evidence="4 10" id="KW-0808">Transferase</keyword>
<dbReference type="Proteomes" id="UP000017127">
    <property type="component" value="Unassembled WGS sequence"/>
</dbReference>
<feature type="transmembrane region" description="Helical" evidence="8">
    <location>
        <begin position="110"/>
        <end position="127"/>
    </location>
</feature>
<keyword evidence="3 10" id="KW-0328">Glycosyltransferase</keyword>
<dbReference type="AlphaFoldDB" id="U7QGN8"/>
<dbReference type="GO" id="GO:0000030">
    <property type="term" value="F:mannosyltransferase activity"/>
    <property type="evidence" value="ECO:0007669"/>
    <property type="project" value="InterPro"/>
</dbReference>
<keyword evidence="2" id="KW-1003">Cell membrane</keyword>
<dbReference type="Pfam" id="PF14559">
    <property type="entry name" value="TPR_19"/>
    <property type="match status" value="1"/>
</dbReference>
<dbReference type="GO" id="GO:0016763">
    <property type="term" value="F:pentosyltransferase activity"/>
    <property type="evidence" value="ECO:0007669"/>
    <property type="project" value="TreeGrafter"/>
</dbReference>
<evidence type="ECO:0000256" key="5">
    <source>
        <dbReference type="ARBA" id="ARBA00022692"/>
    </source>
</evidence>
<evidence type="ECO:0000256" key="4">
    <source>
        <dbReference type="ARBA" id="ARBA00022679"/>
    </source>
</evidence>
<comment type="subcellular location">
    <subcellularLocation>
        <location evidence="1">Cell membrane</location>
        <topology evidence="1">Multi-pass membrane protein</topology>
    </subcellularLocation>
</comment>
<evidence type="ECO:0000256" key="6">
    <source>
        <dbReference type="ARBA" id="ARBA00022989"/>
    </source>
</evidence>
<keyword evidence="7 8" id="KW-0472">Membrane</keyword>